<dbReference type="EMBL" id="JAOQJQ010000002">
    <property type="protein sequence ID" value="MCU6762086.1"/>
    <property type="molecule type" value="Genomic_DNA"/>
</dbReference>
<dbReference type="Proteomes" id="UP001652442">
    <property type="component" value="Unassembled WGS sequence"/>
</dbReference>
<evidence type="ECO:0000313" key="2">
    <source>
        <dbReference type="EMBL" id="MCU6762086.1"/>
    </source>
</evidence>
<keyword evidence="3" id="KW-1185">Reference proteome</keyword>
<evidence type="ECO:0000313" key="3">
    <source>
        <dbReference type="Proteomes" id="UP001652442"/>
    </source>
</evidence>
<proteinExistence type="inferred from homology"/>
<accession>A0ABT2TJT1</accession>
<organism evidence="2 3">
    <name type="scientific">Brotonthovivens ammoniilytica</name>
    <dbReference type="NCBI Taxonomy" id="2981725"/>
    <lineage>
        <taxon>Bacteria</taxon>
        <taxon>Bacillati</taxon>
        <taxon>Bacillota</taxon>
        <taxon>Clostridia</taxon>
        <taxon>Lachnospirales</taxon>
        <taxon>Lachnospiraceae</taxon>
        <taxon>Brotonthovivens</taxon>
    </lineage>
</organism>
<dbReference type="InterPro" id="IPR052186">
    <property type="entry name" value="Hydantoin_racemase-like"/>
</dbReference>
<dbReference type="InterPro" id="IPR015942">
    <property type="entry name" value="Asp/Glu/hydantoin_racemase"/>
</dbReference>
<dbReference type="Pfam" id="PF01177">
    <property type="entry name" value="Asp_Glu_race"/>
    <property type="match status" value="1"/>
</dbReference>
<dbReference type="PANTHER" id="PTHR28047">
    <property type="entry name" value="PROTEIN DCG1"/>
    <property type="match status" value="1"/>
</dbReference>
<reference evidence="2 3" key="1">
    <citation type="journal article" date="2021" name="ISME Commun">
        <title>Automated analysis of genomic sequences facilitates high-throughput and comprehensive description of bacteria.</title>
        <authorList>
            <person name="Hitch T.C.A."/>
        </authorList>
    </citation>
    <scope>NUCLEOTIDE SEQUENCE [LARGE SCALE GENOMIC DNA]</scope>
    <source>
        <strain evidence="2 3">Sanger_109</strain>
    </source>
</reference>
<dbReference type="InterPro" id="IPR053714">
    <property type="entry name" value="Iso_Racemase_Enz_sf"/>
</dbReference>
<gene>
    <name evidence="2" type="ORF">OCV88_06985</name>
</gene>
<sequence length="282" mass="31150">MKIMLANVAIAKENDDFAVNHLSKIWKENFNLVRRPDTEIFSKFSDWGIIGMEGFFYPAIDLLNSQAVLQSCLSAEKEGFDGILITCFGDPMLDQIRSLVNIPVISIGEASLYMAAIMAKKFGLVVISEANIHETWHKVNILGLKDFCAGIQATPEPPQKQPEGLIHASETIDSFITAGKPLINQGAEILIPCCGLMSPALRIAPGCENSQPHGLTQIDQVPIMDVLSVSLQLLESMIILKKSGSPWISRRGIYRTPPQSALESGKMVLNDNRQKFWTLRLT</sequence>
<dbReference type="PANTHER" id="PTHR28047:SF5">
    <property type="entry name" value="PROTEIN DCG1"/>
    <property type="match status" value="1"/>
</dbReference>
<dbReference type="RefSeq" id="WP_158424819.1">
    <property type="nucleotide sequence ID" value="NZ_JAOQJQ010000002.1"/>
</dbReference>
<name>A0ABT2TJT1_9FIRM</name>
<evidence type="ECO:0000256" key="1">
    <source>
        <dbReference type="ARBA" id="ARBA00038414"/>
    </source>
</evidence>
<comment type="caution">
    <text evidence="2">The sequence shown here is derived from an EMBL/GenBank/DDBJ whole genome shotgun (WGS) entry which is preliminary data.</text>
</comment>
<comment type="similarity">
    <text evidence="1">Belongs to the HyuE racemase family.</text>
</comment>
<dbReference type="Gene3D" id="3.40.50.12500">
    <property type="match status" value="1"/>
</dbReference>
<protein>
    <submittedName>
        <fullName evidence="2">Aspartate/glutamate racemase family protein</fullName>
    </submittedName>
</protein>